<feature type="transmembrane region" description="Helical" evidence="1">
    <location>
        <begin position="20"/>
        <end position="41"/>
    </location>
</feature>
<keyword evidence="1" id="KW-0472">Membrane</keyword>
<dbReference type="InterPro" id="IPR014225">
    <property type="entry name" value="Spore_II_D_firmicutes"/>
</dbReference>
<dbReference type="NCBIfam" id="TIGR02870">
    <property type="entry name" value="spore_II_D"/>
    <property type="match status" value="1"/>
</dbReference>
<dbReference type="InterPro" id="IPR051922">
    <property type="entry name" value="Bact_Sporulation_Assoc"/>
</dbReference>
<feature type="domain" description="Sporulation stage II protein D amidase enhancer LytB N-terminal" evidence="2">
    <location>
        <begin position="70"/>
        <end position="162"/>
    </location>
</feature>
<evidence type="ECO:0000313" key="3">
    <source>
        <dbReference type="EMBL" id="MFC4410657.1"/>
    </source>
</evidence>
<comment type="caution">
    <text evidence="3">The sequence shown here is derived from an EMBL/GenBank/DDBJ whole genome shotgun (WGS) entry which is preliminary data.</text>
</comment>
<evidence type="ECO:0000259" key="2">
    <source>
        <dbReference type="Pfam" id="PF08486"/>
    </source>
</evidence>
<accession>A0ABV8X3Z7</accession>
<dbReference type="NCBIfam" id="TIGR02669">
    <property type="entry name" value="SpoIID_LytB"/>
    <property type="match status" value="1"/>
</dbReference>
<proteinExistence type="predicted"/>
<dbReference type="InterPro" id="IPR013486">
    <property type="entry name" value="SpoIID/LytB"/>
</dbReference>
<evidence type="ECO:0000256" key="1">
    <source>
        <dbReference type="SAM" id="Phobius"/>
    </source>
</evidence>
<dbReference type="RefSeq" id="WP_378154744.1">
    <property type="nucleotide sequence ID" value="NZ_JBHSEC010000019.1"/>
</dbReference>
<dbReference type="Proteomes" id="UP001595817">
    <property type="component" value="Unassembled WGS sequence"/>
</dbReference>
<name>A0ABV8X3Z7_9LACT</name>
<keyword evidence="4" id="KW-1185">Reference proteome</keyword>
<organism evidence="3 4">
    <name type="scientific">Chungangia koreensis</name>
    <dbReference type="NCBI Taxonomy" id="752657"/>
    <lineage>
        <taxon>Bacteria</taxon>
        <taxon>Bacillati</taxon>
        <taxon>Bacillota</taxon>
        <taxon>Bacilli</taxon>
        <taxon>Lactobacillales</taxon>
        <taxon>Chungangia</taxon>
    </lineage>
</organism>
<sequence>MRKQLARLKWKWKYKKFNPLYLIAAAFLLLALSLFFTPILLIERAESSNSIVEIVQEDECVIMLTVEGETRQIPLEEYVVGVVAGEMPAIFHPEALKAQAIASRTYVLRLTENGQKPIQPTVEHQVYRSEKERKERWGKSFKENETKVREAVKATKGQVIFYEDKLITAMFFSTSNGMTETAKNYSGNAIPYLNSVESSKEAEIAPNFSNTFEVPLFDWNKALGFEWNDDLFKDLKLIRNASGRVQTMVAGAYTFTGREVRDKLKLPSTDFDIAYDLSNKIVHITTTGYGHGVGMSQYGAEAFAREDWKAEDILTYYYQNTEIKNFPIEEEACLKSS</sequence>
<dbReference type="EMBL" id="JBHSEC010000019">
    <property type="protein sequence ID" value="MFC4410657.1"/>
    <property type="molecule type" value="Genomic_DNA"/>
</dbReference>
<protein>
    <submittedName>
        <fullName evidence="3">Stage II sporulation protein D</fullName>
    </submittedName>
</protein>
<gene>
    <name evidence="3" type="primary">spoIID</name>
    <name evidence="3" type="ORF">ACFOZY_09555</name>
</gene>
<dbReference type="Pfam" id="PF08486">
    <property type="entry name" value="SpoIID"/>
    <property type="match status" value="1"/>
</dbReference>
<evidence type="ECO:0000313" key="4">
    <source>
        <dbReference type="Proteomes" id="UP001595817"/>
    </source>
</evidence>
<dbReference type="PANTHER" id="PTHR30032:SF4">
    <property type="entry name" value="AMIDASE ENHANCER"/>
    <property type="match status" value="1"/>
</dbReference>
<reference evidence="4" key="1">
    <citation type="journal article" date="2019" name="Int. J. Syst. Evol. Microbiol.">
        <title>The Global Catalogue of Microorganisms (GCM) 10K type strain sequencing project: providing services to taxonomists for standard genome sequencing and annotation.</title>
        <authorList>
            <consortium name="The Broad Institute Genomics Platform"/>
            <consortium name="The Broad Institute Genome Sequencing Center for Infectious Disease"/>
            <person name="Wu L."/>
            <person name="Ma J."/>
        </authorList>
    </citation>
    <scope>NUCLEOTIDE SEQUENCE [LARGE SCALE GENOMIC DNA]</scope>
    <source>
        <strain evidence="4">CCUG 59778</strain>
    </source>
</reference>
<dbReference type="InterPro" id="IPR013693">
    <property type="entry name" value="SpoIID/LytB_N"/>
</dbReference>
<dbReference type="PANTHER" id="PTHR30032">
    <property type="entry name" value="N-ACETYLMURAMOYL-L-ALANINE AMIDASE-RELATED"/>
    <property type="match status" value="1"/>
</dbReference>
<keyword evidence="1" id="KW-0812">Transmembrane</keyword>
<keyword evidence="1" id="KW-1133">Transmembrane helix</keyword>